<feature type="domain" description="FAD/NAD(P)-binding" evidence="5">
    <location>
        <begin position="7"/>
        <end position="302"/>
    </location>
</feature>
<dbReference type="Gene3D" id="3.30.390.30">
    <property type="match status" value="1"/>
</dbReference>
<accession>A0ABQ3CSF4</accession>
<dbReference type="PANTHER" id="PTHR43557:SF2">
    <property type="entry name" value="RIESKE DOMAIN-CONTAINING PROTEIN-RELATED"/>
    <property type="match status" value="1"/>
</dbReference>
<keyword evidence="8" id="KW-1185">Reference proteome</keyword>
<evidence type="ECO:0000256" key="1">
    <source>
        <dbReference type="ARBA" id="ARBA00001974"/>
    </source>
</evidence>
<dbReference type="Proteomes" id="UP000653644">
    <property type="component" value="Unassembled WGS sequence"/>
</dbReference>
<dbReference type="Pfam" id="PF14759">
    <property type="entry name" value="Reductase_C"/>
    <property type="match status" value="1"/>
</dbReference>
<dbReference type="PRINTS" id="PR00368">
    <property type="entry name" value="FADPNR"/>
</dbReference>
<dbReference type="PANTHER" id="PTHR43557">
    <property type="entry name" value="APOPTOSIS-INDUCING FACTOR 1"/>
    <property type="match status" value="1"/>
</dbReference>
<reference evidence="8" key="1">
    <citation type="journal article" date="2019" name="Int. J. Syst. Evol. Microbiol.">
        <title>The Global Catalogue of Microorganisms (GCM) 10K type strain sequencing project: providing services to taxonomists for standard genome sequencing and annotation.</title>
        <authorList>
            <consortium name="The Broad Institute Genomics Platform"/>
            <consortium name="The Broad Institute Genome Sequencing Center for Infectious Disease"/>
            <person name="Wu L."/>
            <person name="Ma J."/>
        </authorList>
    </citation>
    <scope>NUCLEOTIDE SEQUENCE [LARGE SCALE GENOMIC DNA]</scope>
    <source>
        <strain evidence="8">JCM 4733</strain>
    </source>
</reference>
<dbReference type="InterPro" id="IPR023753">
    <property type="entry name" value="FAD/NAD-binding_dom"/>
</dbReference>
<proteinExistence type="predicted"/>
<dbReference type="InterPro" id="IPR028202">
    <property type="entry name" value="Reductase_C"/>
</dbReference>
<dbReference type="Pfam" id="PF07992">
    <property type="entry name" value="Pyr_redox_2"/>
    <property type="match status" value="1"/>
</dbReference>
<keyword evidence="3" id="KW-0274">FAD</keyword>
<comment type="cofactor">
    <cofactor evidence="1">
        <name>FAD</name>
        <dbReference type="ChEBI" id="CHEBI:57692"/>
    </cofactor>
</comment>
<dbReference type="EMBL" id="BMVN01000014">
    <property type="protein sequence ID" value="GHA33605.1"/>
    <property type="molecule type" value="Genomic_DNA"/>
</dbReference>
<dbReference type="Gene3D" id="3.50.50.60">
    <property type="entry name" value="FAD/NAD(P)-binding domain"/>
    <property type="match status" value="2"/>
</dbReference>
<dbReference type="InterPro" id="IPR050446">
    <property type="entry name" value="FAD-oxidoreductase/Apoptosis"/>
</dbReference>
<dbReference type="InterPro" id="IPR036188">
    <property type="entry name" value="FAD/NAD-bd_sf"/>
</dbReference>
<evidence type="ECO:0000259" key="5">
    <source>
        <dbReference type="Pfam" id="PF07992"/>
    </source>
</evidence>
<protein>
    <submittedName>
        <fullName evidence="7">Pyridine nucleotide-disulfide oxidoreductase</fullName>
    </submittedName>
</protein>
<evidence type="ECO:0000313" key="7">
    <source>
        <dbReference type="EMBL" id="GHA33605.1"/>
    </source>
</evidence>
<evidence type="ECO:0000256" key="4">
    <source>
        <dbReference type="ARBA" id="ARBA00023002"/>
    </source>
</evidence>
<dbReference type="PRINTS" id="PR00411">
    <property type="entry name" value="PNDRDTASEI"/>
</dbReference>
<feature type="domain" description="Reductase C-terminal" evidence="6">
    <location>
        <begin position="324"/>
        <end position="395"/>
    </location>
</feature>
<gene>
    <name evidence="7" type="ORF">GCM10010345_42680</name>
</gene>
<comment type="caution">
    <text evidence="7">The sequence shown here is derived from an EMBL/GenBank/DDBJ whole genome shotgun (WGS) entry which is preliminary data.</text>
</comment>
<dbReference type="SUPFAM" id="SSF51905">
    <property type="entry name" value="FAD/NAD(P)-binding domain"/>
    <property type="match status" value="2"/>
</dbReference>
<evidence type="ECO:0000256" key="2">
    <source>
        <dbReference type="ARBA" id="ARBA00022630"/>
    </source>
</evidence>
<dbReference type="SUPFAM" id="SSF55424">
    <property type="entry name" value="FAD/NAD-linked reductases, dimerisation (C-terminal) domain"/>
    <property type="match status" value="1"/>
</dbReference>
<evidence type="ECO:0000313" key="8">
    <source>
        <dbReference type="Proteomes" id="UP000653644"/>
    </source>
</evidence>
<organism evidence="7 8">
    <name type="scientific">Streptomyces canarius</name>
    <dbReference type="NCBI Taxonomy" id="285453"/>
    <lineage>
        <taxon>Bacteria</taxon>
        <taxon>Bacillati</taxon>
        <taxon>Actinomycetota</taxon>
        <taxon>Actinomycetes</taxon>
        <taxon>Kitasatosporales</taxon>
        <taxon>Streptomycetaceae</taxon>
        <taxon>Streptomyces</taxon>
    </lineage>
</organism>
<keyword evidence="4" id="KW-0560">Oxidoreductase</keyword>
<evidence type="ECO:0000259" key="6">
    <source>
        <dbReference type="Pfam" id="PF14759"/>
    </source>
</evidence>
<name>A0ABQ3CSF4_9ACTN</name>
<dbReference type="RefSeq" id="WP_189888331.1">
    <property type="nucleotide sequence ID" value="NZ_BMVN01000014.1"/>
</dbReference>
<evidence type="ECO:0000256" key="3">
    <source>
        <dbReference type="ARBA" id="ARBA00022827"/>
    </source>
</evidence>
<dbReference type="InterPro" id="IPR016156">
    <property type="entry name" value="FAD/NAD-linked_Rdtase_dimer_sf"/>
</dbReference>
<sequence length="407" mass="42840">MTTSPGVVVVGASAAGLSAAEGLRRSGYDGPVTLVGDEPHLPYDRPPLSKQLLAGEWPAERLSLRSARDYTDLDLRLRLGVPAASLRTSAHLLHLADGSRLPYDTLVVATGVRARTPDGSAAGAGTHVLRTLEDALALREELSGHPRLVIVGGGFVGVEAAAVARALDCEVTLVTGGDAPLTDVLGETVAQMLAEVHREHGVHLVTGSRAVEVLRERGRTVGVRLATGRVVPADAVLAGVGARPNTEWLAGSGVPVGDGVDCDVCLYAGDDVWAAGDVASWPDAVSGERLRVEHRTNATEQGQAVARNILAGRASATAFRTVPYFWSDQYGLRIQVYGRTRGADAVHVVDGSTRQRRFTAVYVRDGHVVGALGIGMFRPLRALRELVAAHAPWPAPHAEAAVLDRRG</sequence>
<keyword evidence="2" id="KW-0285">Flavoprotein</keyword>